<evidence type="ECO:0000313" key="1">
    <source>
        <dbReference type="EMBL" id="SOR31371.1"/>
    </source>
</evidence>
<dbReference type="EMBL" id="LT962688">
    <property type="protein sequence ID" value="SOR31371.1"/>
    <property type="molecule type" value="Genomic_DNA"/>
</dbReference>
<evidence type="ECO:0000313" key="2">
    <source>
        <dbReference type="Proteomes" id="UP000233769"/>
    </source>
</evidence>
<proteinExistence type="predicted"/>
<dbReference type="Proteomes" id="UP000233769">
    <property type="component" value="Chromosome tk0001"/>
</dbReference>
<name>A0A2N9AVJ5_METEX</name>
<gene>
    <name evidence="1" type="ORF">TK0001_4786</name>
</gene>
<organism evidence="1 2">
    <name type="scientific">Methylorubrum extorquens</name>
    <name type="common">Methylobacterium dichloromethanicum</name>
    <name type="synonym">Methylobacterium extorquens</name>
    <dbReference type="NCBI Taxonomy" id="408"/>
    <lineage>
        <taxon>Bacteria</taxon>
        <taxon>Pseudomonadati</taxon>
        <taxon>Pseudomonadota</taxon>
        <taxon>Alphaproteobacteria</taxon>
        <taxon>Hyphomicrobiales</taxon>
        <taxon>Methylobacteriaceae</taxon>
        <taxon>Methylorubrum</taxon>
    </lineage>
</organism>
<sequence length="53" mass="5910">MTHNMEASTNIPVKRPSTIGINFSDIQHIGYIGPSEKILKRNINGTRVATRQC</sequence>
<dbReference type="AlphaFoldDB" id="A0A2N9AVJ5"/>
<protein>
    <submittedName>
        <fullName evidence="1">Uncharacterized protein</fullName>
    </submittedName>
</protein>
<accession>A0A2N9AVJ5</accession>
<reference evidence="2" key="1">
    <citation type="submission" date="2017-10" db="EMBL/GenBank/DDBJ databases">
        <authorList>
            <person name="Regsiter A."/>
            <person name="William W."/>
        </authorList>
    </citation>
    <scope>NUCLEOTIDE SEQUENCE [LARGE SCALE GENOMIC DNA]</scope>
</reference>